<sequence>MPKAVFNSRRNVSSVAHEPRSPLFHPRCSSTSHAPEITVTAKIRLPFPSQEDSLKLVERIVSVLTVHCRTRNMRNRDKAMIERLKEVADFVKGMGKDIAVIENGHCLGAEDAERVRQITGAHSLKQPNPILPVFRKHPSLTFIVHETFVPSYLQALSRYFNNHWSLTKFCVFQFKSPHMKVNGKAEDRCMW</sequence>
<dbReference type="EMBL" id="JADNRY010000057">
    <property type="protein sequence ID" value="KAF9068752.1"/>
    <property type="molecule type" value="Genomic_DNA"/>
</dbReference>
<evidence type="ECO:0000313" key="4">
    <source>
        <dbReference type="Proteomes" id="UP000772434"/>
    </source>
</evidence>
<dbReference type="SUPFAM" id="SSF51395">
    <property type="entry name" value="FMN-linked oxidoreductases"/>
    <property type="match status" value="1"/>
</dbReference>
<evidence type="ECO:0000313" key="3">
    <source>
        <dbReference type="EMBL" id="KAF9068752.1"/>
    </source>
</evidence>
<name>A0A9P5PT80_9AGAR</name>
<accession>A0A9P5PT80</accession>
<dbReference type="Pfam" id="PF01207">
    <property type="entry name" value="Dus"/>
    <property type="match status" value="1"/>
</dbReference>
<gene>
    <name evidence="3" type="ORF">BDP27DRAFT_1294681</name>
</gene>
<protein>
    <recommendedName>
        <fullName evidence="2">DUS-like FMN-binding domain-containing protein</fullName>
    </recommendedName>
</protein>
<dbReference type="InterPro" id="IPR035587">
    <property type="entry name" value="DUS-like_FMN-bd"/>
</dbReference>
<dbReference type="InterPro" id="IPR052582">
    <property type="entry name" value="tRNA-DUS-like"/>
</dbReference>
<dbReference type="InterPro" id="IPR013785">
    <property type="entry name" value="Aldolase_TIM"/>
</dbReference>
<proteinExistence type="predicted"/>
<dbReference type="Gene3D" id="3.20.20.70">
    <property type="entry name" value="Aldolase class I"/>
    <property type="match status" value="1"/>
</dbReference>
<dbReference type="Proteomes" id="UP000772434">
    <property type="component" value="Unassembled WGS sequence"/>
</dbReference>
<organism evidence="3 4">
    <name type="scientific">Rhodocollybia butyracea</name>
    <dbReference type="NCBI Taxonomy" id="206335"/>
    <lineage>
        <taxon>Eukaryota</taxon>
        <taxon>Fungi</taxon>
        <taxon>Dikarya</taxon>
        <taxon>Basidiomycota</taxon>
        <taxon>Agaricomycotina</taxon>
        <taxon>Agaricomycetes</taxon>
        <taxon>Agaricomycetidae</taxon>
        <taxon>Agaricales</taxon>
        <taxon>Marasmiineae</taxon>
        <taxon>Omphalotaceae</taxon>
        <taxon>Rhodocollybia</taxon>
    </lineage>
</organism>
<evidence type="ECO:0000259" key="2">
    <source>
        <dbReference type="Pfam" id="PF01207"/>
    </source>
</evidence>
<dbReference type="GO" id="GO:0017150">
    <property type="term" value="F:tRNA dihydrouridine synthase activity"/>
    <property type="evidence" value="ECO:0007669"/>
    <property type="project" value="TreeGrafter"/>
</dbReference>
<dbReference type="OrthoDB" id="10262250at2759"/>
<keyword evidence="4" id="KW-1185">Reference proteome</keyword>
<dbReference type="PANTHER" id="PTHR45936:SF1">
    <property type="entry name" value="TRNA-DIHYDROURIDINE(20) SYNTHASE [NAD(P)+]-LIKE"/>
    <property type="match status" value="1"/>
</dbReference>
<reference evidence="3" key="1">
    <citation type="submission" date="2020-11" db="EMBL/GenBank/DDBJ databases">
        <authorList>
            <consortium name="DOE Joint Genome Institute"/>
            <person name="Ahrendt S."/>
            <person name="Riley R."/>
            <person name="Andreopoulos W."/>
            <person name="Labutti K."/>
            <person name="Pangilinan J."/>
            <person name="Ruiz-Duenas F.J."/>
            <person name="Barrasa J.M."/>
            <person name="Sanchez-Garcia M."/>
            <person name="Camarero S."/>
            <person name="Miyauchi S."/>
            <person name="Serrano A."/>
            <person name="Linde D."/>
            <person name="Babiker R."/>
            <person name="Drula E."/>
            <person name="Ayuso-Fernandez I."/>
            <person name="Pacheco R."/>
            <person name="Padilla G."/>
            <person name="Ferreira P."/>
            <person name="Barriuso J."/>
            <person name="Kellner H."/>
            <person name="Castanera R."/>
            <person name="Alfaro M."/>
            <person name="Ramirez L."/>
            <person name="Pisabarro A.G."/>
            <person name="Kuo A."/>
            <person name="Tritt A."/>
            <person name="Lipzen A."/>
            <person name="He G."/>
            <person name="Yan M."/>
            <person name="Ng V."/>
            <person name="Cullen D."/>
            <person name="Martin F."/>
            <person name="Rosso M.-N."/>
            <person name="Henrissat B."/>
            <person name="Hibbett D."/>
            <person name="Martinez A.T."/>
            <person name="Grigoriev I.V."/>
        </authorList>
    </citation>
    <scope>NUCLEOTIDE SEQUENCE</scope>
    <source>
        <strain evidence="3">AH 40177</strain>
    </source>
</reference>
<evidence type="ECO:0000256" key="1">
    <source>
        <dbReference type="SAM" id="MobiDB-lite"/>
    </source>
</evidence>
<comment type="caution">
    <text evidence="3">The sequence shown here is derived from an EMBL/GenBank/DDBJ whole genome shotgun (WGS) entry which is preliminary data.</text>
</comment>
<feature type="domain" description="DUS-like FMN-binding" evidence="2">
    <location>
        <begin position="34"/>
        <end position="123"/>
    </location>
</feature>
<dbReference type="GO" id="GO:0005737">
    <property type="term" value="C:cytoplasm"/>
    <property type="evidence" value="ECO:0007669"/>
    <property type="project" value="TreeGrafter"/>
</dbReference>
<feature type="region of interest" description="Disordered" evidence="1">
    <location>
        <begin position="1"/>
        <end position="30"/>
    </location>
</feature>
<dbReference type="AlphaFoldDB" id="A0A9P5PT80"/>
<dbReference type="PANTHER" id="PTHR45936">
    <property type="entry name" value="TRNA-DIHYDROURIDINE(20) SYNTHASE [NAD(P)+]-LIKE"/>
    <property type="match status" value="1"/>
</dbReference>